<dbReference type="NCBIfam" id="TIGR03592">
    <property type="entry name" value="yidC_oxa1_cterm"/>
    <property type="match status" value="1"/>
</dbReference>
<evidence type="ECO:0000256" key="3">
    <source>
        <dbReference type="ARBA" id="ARBA00015325"/>
    </source>
</evidence>
<evidence type="ECO:0000256" key="1">
    <source>
        <dbReference type="ARBA" id="ARBA00004429"/>
    </source>
</evidence>
<name>A0A5C1QPB9_9SPIO</name>
<feature type="domain" description="Membrane insertase YidC/Oxa/ALB C-terminal" evidence="14">
    <location>
        <begin position="379"/>
        <end position="579"/>
    </location>
</feature>
<dbReference type="KEGG" id="ock:EXM22_14230"/>
<dbReference type="Proteomes" id="UP000324209">
    <property type="component" value="Chromosome"/>
</dbReference>
<evidence type="ECO:0000256" key="8">
    <source>
        <dbReference type="ARBA" id="ARBA00022989"/>
    </source>
</evidence>
<dbReference type="PANTHER" id="PTHR12428">
    <property type="entry name" value="OXA1"/>
    <property type="match status" value="1"/>
</dbReference>
<reference evidence="16 17" key="1">
    <citation type="submission" date="2019-02" db="EMBL/GenBank/DDBJ databases">
        <title>Complete Genome Sequence and Methylome Analysis of free living Spirochaetas.</title>
        <authorList>
            <person name="Fomenkov A."/>
            <person name="Dubinina G."/>
            <person name="Leshcheva N."/>
            <person name="Mikheeva N."/>
            <person name="Grabovich M."/>
            <person name="Vincze T."/>
            <person name="Roberts R.J."/>
        </authorList>
    </citation>
    <scope>NUCLEOTIDE SEQUENCE [LARGE SCALE GENOMIC DNA]</scope>
    <source>
        <strain evidence="16 17">K2</strain>
    </source>
</reference>
<dbReference type="Pfam" id="PF02096">
    <property type="entry name" value="60KD_IMP"/>
    <property type="match status" value="1"/>
</dbReference>
<organism evidence="16 17">
    <name type="scientific">Oceanispirochaeta crateris</name>
    <dbReference type="NCBI Taxonomy" id="2518645"/>
    <lineage>
        <taxon>Bacteria</taxon>
        <taxon>Pseudomonadati</taxon>
        <taxon>Spirochaetota</taxon>
        <taxon>Spirochaetia</taxon>
        <taxon>Spirochaetales</taxon>
        <taxon>Spirochaetaceae</taxon>
        <taxon>Oceanispirochaeta</taxon>
    </lineage>
</organism>
<evidence type="ECO:0000256" key="11">
    <source>
        <dbReference type="ARBA" id="ARBA00033245"/>
    </source>
</evidence>
<evidence type="ECO:0000256" key="13">
    <source>
        <dbReference type="HAMAP-Rule" id="MF_01810"/>
    </source>
</evidence>
<dbReference type="Pfam" id="PF14849">
    <property type="entry name" value="YidC_periplas"/>
    <property type="match status" value="1"/>
</dbReference>
<dbReference type="NCBIfam" id="TIGR03593">
    <property type="entry name" value="yidC_nterm"/>
    <property type="match status" value="1"/>
</dbReference>
<dbReference type="InterPro" id="IPR038221">
    <property type="entry name" value="YidC_periplasmic_sf"/>
</dbReference>
<evidence type="ECO:0000256" key="2">
    <source>
        <dbReference type="ARBA" id="ARBA00010527"/>
    </source>
</evidence>
<protein>
    <recommendedName>
        <fullName evidence="3 13">Membrane protein insertase YidC</fullName>
    </recommendedName>
    <alternativeName>
        <fullName evidence="12 13">Foldase YidC</fullName>
    </alternativeName>
    <alternativeName>
        <fullName evidence="11 13">Membrane integrase YidC</fullName>
    </alternativeName>
    <alternativeName>
        <fullName evidence="13">Membrane protein YidC</fullName>
    </alternativeName>
</protein>
<evidence type="ECO:0000256" key="10">
    <source>
        <dbReference type="ARBA" id="ARBA00023186"/>
    </source>
</evidence>
<sequence>MDKNTFLAIILSVVVISVGFVIQTTYFMPEEDITTVSENSSEQISEVVEESDSQAIVLDTTEDAEEKLEEVAFEMGDENYVSKTVEAETDKFIVTFNTEGGIITSLKLKEHMKGLHPVDMIQPGDSELGSFGISLGDNTESYLKEAYDYKHESGTDTYSFIRNYRVKLSDGNVSDPFQIKKSYTFFPDQYMFELRVELINSVNSAIPLNFNGKSYTLFAGPQIGPSFEKLDGRNEFRKYYSLSGDKREEHKLKKGVEESAEQIKWAAIVGKYFTMIGIPGSGTSNIIWSNSPRDGLNEASEMFFARSATKSSRVEDVYRFYVGPKNNSNLTQYNISSENPFGFSDMYLDKAVDSSSWLGWLEFILKFFMETFYKLIPNYGVAIILLTILIKVVFFPITHKSYESTSKMQSIQPKLKEIQTKYKNDPNKLNKETAALYKSEGVNPMGGCLPLLIQMPIFFALYGLLNKYFDLRGAVFIPGWITDLSAPESILNFGNFTLPILGWNDLRLLPILYLGTQLLMSKFTQAPSGGGGQSAMQTKMLTLGMPIMFFFILYDMPSGLLIYWTFSNILTAAQQAYISQRNKRKA</sequence>
<keyword evidence="4 13" id="KW-0813">Transport</keyword>
<dbReference type="CDD" id="cd19961">
    <property type="entry name" value="EcYidC-like_peri"/>
    <property type="match status" value="1"/>
</dbReference>
<evidence type="ECO:0000313" key="16">
    <source>
        <dbReference type="EMBL" id="QEN09079.1"/>
    </source>
</evidence>
<keyword evidence="7 13" id="KW-0653">Protein transport</keyword>
<dbReference type="GO" id="GO:0032977">
    <property type="term" value="F:membrane insertase activity"/>
    <property type="evidence" value="ECO:0007669"/>
    <property type="project" value="InterPro"/>
</dbReference>
<dbReference type="InterPro" id="IPR028055">
    <property type="entry name" value="YidC/Oxa/ALB_C"/>
</dbReference>
<dbReference type="AlphaFoldDB" id="A0A5C1QPB9"/>
<feature type="transmembrane region" description="Helical" evidence="13">
    <location>
        <begin position="376"/>
        <end position="397"/>
    </location>
</feature>
<dbReference type="InterPro" id="IPR019998">
    <property type="entry name" value="Membr_insert_YidC"/>
</dbReference>
<comment type="subunit">
    <text evidence="13">Interacts with the Sec translocase complex via SecD. Specifically interacts with transmembrane segments of nascent integral membrane proteins during membrane integration.</text>
</comment>
<dbReference type="Gene3D" id="2.70.98.90">
    <property type="match status" value="1"/>
</dbReference>
<dbReference type="GO" id="GO:0015031">
    <property type="term" value="P:protein transport"/>
    <property type="evidence" value="ECO:0007669"/>
    <property type="project" value="UniProtKB-KW"/>
</dbReference>
<evidence type="ECO:0000256" key="5">
    <source>
        <dbReference type="ARBA" id="ARBA00022475"/>
    </source>
</evidence>
<evidence type="ECO:0000256" key="12">
    <source>
        <dbReference type="ARBA" id="ARBA00033342"/>
    </source>
</evidence>
<dbReference type="HAMAP" id="MF_01810">
    <property type="entry name" value="YidC_type1"/>
    <property type="match status" value="1"/>
</dbReference>
<keyword evidence="10 13" id="KW-0143">Chaperone</keyword>
<comment type="caution">
    <text evidence="13">Lacks conserved residue(s) required for the propagation of feature annotation.</text>
</comment>
<dbReference type="PRINTS" id="PR00701">
    <property type="entry name" value="60KDINNERMP"/>
</dbReference>
<gene>
    <name evidence="13" type="primary">yidC</name>
    <name evidence="16" type="ORF">EXM22_14230</name>
</gene>
<comment type="function">
    <text evidence="13">Required for the insertion and/or proper folding and/or complex formation of integral membrane proteins into the membrane. Involved in integration of membrane proteins that insert both dependently and independently of the Sec translocase complex, as well as at least some lipoproteins. Aids folding of multispanning membrane proteins.</text>
</comment>
<dbReference type="GO" id="GO:0005886">
    <property type="term" value="C:plasma membrane"/>
    <property type="evidence" value="ECO:0007669"/>
    <property type="project" value="UniProtKB-SubCell"/>
</dbReference>
<dbReference type="InterPro" id="IPR047196">
    <property type="entry name" value="YidC_ALB_C"/>
</dbReference>
<dbReference type="EMBL" id="CP036150">
    <property type="protein sequence ID" value="QEN09079.1"/>
    <property type="molecule type" value="Genomic_DNA"/>
</dbReference>
<dbReference type="OrthoDB" id="9780552at2"/>
<keyword evidence="8 13" id="KW-1133">Transmembrane helix</keyword>
<evidence type="ECO:0000313" key="17">
    <source>
        <dbReference type="Proteomes" id="UP000324209"/>
    </source>
</evidence>
<keyword evidence="9 13" id="KW-0472">Membrane</keyword>
<feature type="transmembrane region" description="Helical" evidence="13">
    <location>
        <begin position="444"/>
        <end position="465"/>
    </location>
</feature>
<dbReference type="PANTHER" id="PTHR12428:SF65">
    <property type="entry name" value="CYTOCHROME C OXIDASE ASSEMBLY PROTEIN COX18, MITOCHONDRIAL"/>
    <property type="match status" value="1"/>
</dbReference>
<comment type="similarity">
    <text evidence="2 13">Belongs to the OXA1/ALB3/YidC family. Type 1 subfamily.</text>
</comment>
<keyword evidence="6 13" id="KW-0812">Transmembrane</keyword>
<feature type="transmembrane region" description="Helical" evidence="13">
    <location>
        <begin position="6"/>
        <end position="28"/>
    </location>
</feature>
<evidence type="ECO:0000256" key="4">
    <source>
        <dbReference type="ARBA" id="ARBA00022448"/>
    </source>
</evidence>
<dbReference type="InterPro" id="IPR028053">
    <property type="entry name" value="Membr_insert_YidC_N"/>
</dbReference>
<feature type="domain" description="Membrane insertase YidC N-terminal" evidence="15">
    <location>
        <begin position="85"/>
        <end position="369"/>
    </location>
</feature>
<dbReference type="CDD" id="cd20070">
    <property type="entry name" value="5TM_YidC_Alb3"/>
    <property type="match status" value="1"/>
</dbReference>
<keyword evidence="17" id="KW-1185">Reference proteome</keyword>
<evidence type="ECO:0000256" key="9">
    <source>
        <dbReference type="ARBA" id="ARBA00023136"/>
    </source>
</evidence>
<proteinExistence type="inferred from homology"/>
<dbReference type="GO" id="GO:0051205">
    <property type="term" value="P:protein insertion into membrane"/>
    <property type="evidence" value="ECO:0007669"/>
    <property type="project" value="TreeGrafter"/>
</dbReference>
<evidence type="ECO:0000259" key="15">
    <source>
        <dbReference type="Pfam" id="PF14849"/>
    </source>
</evidence>
<accession>A0A5C1QPB9</accession>
<evidence type="ECO:0000256" key="7">
    <source>
        <dbReference type="ARBA" id="ARBA00022927"/>
    </source>
</evidence>
<dbReference type="RefSeq" id="WP_149487155.1">
    <property type="nucleotide sequence ID" value="NZ_CP036150.1"/>
</dbReference>
<dbReference type="InterPro" id="IPR001708">
    <property type="entry name" value="YidC/ALB3/OXA1/COX18"/>
</dbReference>
<keyword evidence="5 13" id="KW-1003">Cell membrane</keyword>
<evidence type="ECO:0000256" key="6">
    <source>
        <dbReference type="ARBA" id="ARBA00022692"/>
    </source>
</evidence>
<comment type="subcellular location">
    <subcellularLocation>
        <location evidence="1">Cell inner membrane</location>
        <topology evidence="1">Multi-pass membrane protein</topology>
    </subcellularLocation>
    <subcellularLocation>
        <location evidence="13">Cell membrane</location>
        <topology evidence="13">Multi-pass membrane protein</topology>
    </subcellularLocation>
</comment>
<evidence type="ECO:0000259" key="14">
    <source>
        <dbReference type="Pfam" id="PF02096"/>
    </source>
</evidence>